<feature type="transmembrane region" description="Helical" evidence="1">
    <location>
        <begin position="75"/>
        <end position="94"/>
    </location>
</feature>
<reference evidence="2 3" key="1">
    <citation type="submission" date="2015-03" db="EMBL/GenBank/DDBJ databases">
        <title>Genome Sequence of Kiloniella spongiae MEBiC09566, isolated from a marine sponge.</title>
        <authorList>
            <person name="Shao Z."/>
            <person name="Wang L."/>
            <person name="Li X."/>
        </authorList>
    </citation>
    <scope>NUCLEOTIDE SEQUENCE [LARGE SCALE GENOMIC DNA]</scope>
    <source>
        <strain evidence="2 3">MEBiC09566</strain>
    </source>
</reference>
<dbReference type="RefSeq" id="WP_047762723.1">
    <property type="nucleotide sequence ID" value="NZ_LAQL01000002.1"/>
</dbReference>
<proteinExistence type="predicted"/>
<accession>A0A0H2MK84</accession>
<gene>
    <name evidence="2" type="ORF">WH96_03810</name>
</gene>
<dbReference type="Proteomes" id="UP000035444">
    <property type="component" value="Unassembled WGS sequence"/>
</dbReference>
<evidence type="ECO:0000313" key="3">
    <source>
        <dbReference type="Proteomes" id="UP000035444"/>
    </source>
</evidence>
<dbReference type="STRING" id="1489064.WH96_03810"/>
<keyword evidence="1" id="KW-0472">Membrane</keyword>
<feature type="transmembrane region" description="Helical" evidence="1">
    <location>
        <begin position="7"/>
        <end position="24"/>
    </location>
</feature>
<comment type="caution">
    <text evidence="2">The sequence shown here is derived from an EMBL/GenBank/DDBJ whole genome shotgun (WGS) entry which is preliminary data.</text>
</comment>
<sequence length="146" mass="16480">MSMIKKALPYLLAIFIAYVFLRYLPFKFAKGSHLFQVLEDWSGLVWFEPHGRYLTGGAELLACILLFIPRLQSLGGLLSLALMTGAIFFHVFTPLGIDPYNDGGKLFTQAVGVWFSGLIIMYLRRDEFVPLLKHLGTDPKFSTSNM</sequence>
<dbReference type="OrthoDB" id="9791120at2"/>
<organism evidence="2 3">
    <name type="scientific">Kiloniella spongiae</name>
    <dbReference type="NCBI Taxonomy" id="1489064"/>
    <lineage>
        <taxon>Bacteria</taxon>
        <taxon>Pseudomonadati</taxon>
        <taxon>Pseudomonadota</taxon>
        <taxon>Alphaproteobacteria</taxon>
        <taxon>Rhodospirillales</taxon>
        <taxon>Kiloniellaceae</taxon>
        <taxon>Kiloniella</taxon>
    </lineage>
</organism>
<feature type="transmembrane region" description="Helical" evidence="1">
    <location>
        <begin position="50"/>
        <end position="68"/>
    </location>
</feature>
<keyword evidence="3" id="KW-1185">Reference proteome</keyword>
<protein>
    <recommendedName>
        <fullName evidence="4">DoxX family protein</fullName>
    </recommendedName>
</protein>
<evidence type="ECO:0000256" key="1">
    <source>
        <dbReference type="SAM" id="Phobius"/>
    </source>
</evidence>
<feature type="transmembrane region" description="Helical" evidence="1">
    <location>
        <begin position="106"/>
        <end position="123"/>
    </location>
</feature>
<keyword evidence="1" id="KW-1133">Transmembrane helix</keyword>
<dbReference type="AlphaFoldDB" id="A0A0H2MK84"/>
<keyword evidence="1" id="KW-0812">Transmembrane</keyword>
<evidence type="ECO:0008006" key="4">
    <source>
        <dbReference type="Google" id="ProtNLM"/>
    </source>
</evidence>
<name>A0A0H2MK84_9PROT</name>
<dbReference type="EMBL" id="LAQL01000002">
    <property type="protein sequence ID" value="KLN62601.1"/>
    <property type="molecule type" value="Genomic_DNA"/>
</dbReference>
<evidence type="ECO:0000313" key="2">
    <source>
        <dbReference type="EMBL" id="KLN62601.1"/>
    </source>
</evidence>